<gene>
    <name evidence="2" type="ORF">Voc01_090950</name>
</gene>
<keyword evidence="3" id="KW-1185">Reference proteome</keyword>
<comment type="caution">
    <text evidence="2">The sequence shown here is derived from an EMBL/GenBank/DDBJ whole genome shotgun (WGS) entry which is preliminary data.</text>
</comment>
<dbReference type="Pfam" id="PF18895">
    <property type="entry name" value="T4SS_pilin"/>
    <property type="match status" value="1"/>
</dbReference>
<sequence>MNDKPFRGCWPWRYTVRRGAAAPTFRSGAAVLAIVVVLLAVILVDPAVAEPAPDPSPGVPPGGGPESLTAVINNIRIWLVAILATGATLFLTVGFMRLMWANGDPGEAEKGKTALRSAAIGYAGALLAPLLVTIVAGWVS</sequence>
<evidence type="ECO:0008006" key="4">
    <source>
        <dbReference type="Google" id="ProtNLM"/>
    </source>
</evidence>
<accession>A0A8J4A3K3</accession>
<evidence type="ECO:0000313" key="2">
    <source>
        <dbReference type="EMBL" id="GIJ74178.1"/>
    </source>
</evidence>
<name>A0A8J4A3K3_9ACTN</name>
<feature type="transmembrane region" description="Helical" evidence="1">
    <location>
        <begin position="75"/>
        <end position="98"/>
    </location>
</feature>
<dbReference type="Proteomes" id="UP000635606">
    <property type="component" value="Unassembled WGS sequence"/>
</dbReference>
<keyword evidence="1" id="KW-1133">Transmembrane helix</keyword>
<proteinExistence type="predicted"/>
<protein>
    <recommendedName>
        <fullName evidence="4">TrbC/VIRB2 family protein</fullName>
    </recommendedName>
</protein>
<dbReference type="RefSeq" id="WP_239160949.1">
    <property type="nucleotide sequence ID" value="NZ_BOPH01000130.1"/>
</dbReference>
<feature type="transmembrane region" description="Helical" evidence="1">
    <location>
        <begin position="119"/>
        <end position="139"/>
    </location>
</feature>
<organism evidence="2 3">
    <name type="scientific">Virgisporangium ochraceum</name>
    <dbReference type="NCBI Taxonomy" id="65505"/>
    <lineage>
        <taxon>Bacteria</taxon>
        <taxon>Bacillati</taxon>
        <taxon>Actinomycetota</taxon>
        <taxon>Actinomycetes</taxon>
        <taxon>Micromonosporales</taxon>
        <taxon>Micromonosporaceae</taxon>
        <taxon>Virgisporangium</taxon>
    </lineage>
</organism>
<evidence type="ECO:0000313" key="3">
    <source>
        <dbReference type="Proteomes" id="UP000635606"/>
    </source>
</evidence>
<reference evidence="2" key="1">
    <citation type="submission" date="2021-01" db="EMBL/GenBank/DDBJ databases">
        <title>Whole genome shotgun sequence of Virgisporangium ochraceum NBRC 16418.</title>
        <authorList>
            <person name="Komaki H."/>
            <person name="Tamura T."/>
        </authorList>
    </citation>
    <scope>NUCLEOTIDE SEQUENCE</scope>
    <source>
        <strain evidence="2">NBRC 16418</strain>
    </source>
</reference>
<keyword evidence="1" id="KW-0812">Transmembrane</keyword>
<dbReference type="AlphaFoldDB" id="A0A8J4A3K3"/>
<keyword evidence="1" id="KW-0472">Membrane</keyword>
<dbReference type="InterPro" id="IPR043993">
    <property type="entry name" value="T4SS_pilin"/>
</dbReference>
<evidence type="ECO:0000256" key="1">
    <source>
        <dbReference type="SAM" id="Phobius"/>
    </source>
</evidence>
<dbReference type="EMBL" id="BOPH01000130">
    <property type="protein sequence ID" value="GIJ74178.1"/>
    <property type="molecule type" value="Genomic_DNA"/>
</dbReference>